<dbReference type="Gramene" id="mRNA:HanXRQr2_Chr16g0749401">
    <property type="protein sequence ID" value="CDS:HanXRQr2_Chr16g0749401.1"/>
    <property type="gene ID" value="HanXRQr2_Chr16g0749401"/>
</dbReference>
<evidence type="ECO:0000313" key="2">
    <source>
        <dbReference type="EMBL" id="KAF5760106.1"/>
    </source>
</evidence>
<organism evidence="2 3">
    <name type="scientific">Helianthus annuus</name>
    <name type="common">Common sunflower</name>
    <dbReference type="NCBI Taxonomy" id="4232"/>
    <lineage>
        <taxon>Eukaryota</taxon>
        <taxon>Viridiplantae</taxon>
        <taxon>Streptophyta</taxon>
        <taxon>Embryophyta</taxon>
        <taxon>Tracheophyta</taxon>
        <taxon>Spermatophyta</taxon>
        <taxon>Magnoliopsida</taxon>
        <taxon>eudicotyledons</taxon>
        <taxon>Gunneridae</taxon>
        <taxon>Pentapetalae</taxon>
        <taxon>asterids</taxon>
        <taxon>campanulids</taxon>
        <taxon>Asterales</taxon>
        <taxon>Asteraceae</taxon>
        <taxon>Asteroideae</taxon>
        <taxon>Heliantheae alliance</taxon>
        <taxon>Heliantheae</taxon>
        <taxon>Helianthus</taxon>
    </lineage>
</organism>
<evidence type="ECO:0000313" key="3">
    <source>
        <dbReference type="Proteomes" id="UP000215914"/>
    </source>
</evidence>
<reference evidence="2" key="2">
    <citation type="submission" date="2020-06" db="EMBL/GenBank/DDBJ databases">
        <title>Helianthus annuus Genome sequencing and assembly Release 2.</title>
        <authorList>
            <person name="Gouzy J."/>
            <person name="Langlade N."/>
            <person name="Munos S."/>
        </authorList>
    </citation>
    <scope>NUCLEOTIDE SEQUENCE</scope>
    <source>
        <tissue evidence="2">Leaves</tissue>
    </source>
</reference>
<feature type="region of interest" description="Disordered" evidence="1">
    <location>
        <begin position="1"/>
        <end position="31"/>
    </location>
</feature>
<protein>
    <submittedName>
        <fullName evidence="2">Uncharacterized protein</fullName>
    </submittedName>
</protein>
<name>A0A9K3GYS2_HELAN</name>
<accession>A0A9K3GYS2</accession>
<comment type="caution">
    <text evidence="2">The sequence shown here is derived from an EMBL/GenBank/DDBJ whole genome shotgun (WGS) entry which is preliminary data.</text>
</comment>
<keyword evidence="3" id="KW-1185">Reference proteome</keyword>
<dbReference type="EMBL" id="MNCJ02000331">
    <property type="protein sequence ID" value="KAF5760106.1"/>
    <property type="molecule type" value="Genomic_DNA"/>
</dbReference>
<proteinExistence type="predicted"/>
<dbReference type="AlphaFoldDB" id="A0A9K3GYS2"/>
<sequence length="185" mass="20853">MLFSSYNESSNNVHFSQKTKKRRSSQQKKPLCMASLGVHKLRHAVRAPSDKHKRAAAHGVHKLRHAVRAPSDKHKRAAAHDVHKLRYAVRAPSASSVRELRPISTNARRRMMCTSSDTPCASNKIRRIKTNARWGVACTGSIIPRTSEIQQFCRCRSSASHASILTYKQTLLFLTPYRTLRPGSN</sequence>
<evidence type="ECO:0000256" key="1">
    <source>
        <dbReference type="SAM" id="MobiDB-lite"/>
    </source>
</evidence>
<dbReference type="Proteomes" id="UP000215914">
    <property type="component" value="Unassembled WGS sequence"/>
</dbReference>
<feature type="compositionally biased region" description="Polar residues" evidence="1">
    <location>
        <begin position="1"/>
        <end position="15"/>
    </location>
</feature>
<gene>
    <name evidence="2" type="ORF">HanXRQr2_Chr16g0749401</name>
</gene>
<feature type="compositionally biased region" description="Basic residues" evidence="1">
    <location>
        <begin position="17"/>
        <end position="26"/>
    </location>
</feature>
<reference evidence="2" key="1">
    <citation type="journal article" date="2017" name="Nature">
        <title>The sunflower genome provides insights into oil metabolism, flowering and Asterid evolution.</title>
        <authorList>
            <person name="Badouin H."/>
            <person name="Gouzy J."/>
            <person name="Grassa C.J."/>
            <person name="Murat F."/>
            <person name="Staton S.E."/>
            <person name="Cottret L."/>
            <person name="Lelandais-Briere C."/>
            <person name="Owens G.L."/>
            <person name="Carrere S."/>
            <person name="Mayjonade B."/>
            <person name="Legrand L."/>
            <person name="Gill N."/>
            <person name="Kane N.C."/>
            <person name="Bowers J.E."/>
            <person name="Hubner S."/>
            <person name="Bellec A."/>
            <person name="Berard A."/>
            <person name="Berges H."/>
            <person name="Blanchet N."/>
            <person name="Boniface M.C."/>
            <person name="Brunel D."/>
            <person name="Catrice O."/>
            <person name="Chaidir N."/>
            <person name="Claudel C."/>
            <person name="Donnadieu C."/>
            <person name="Faraut T."/>
            <person name="Fievet G."/>
            <person name="Helmstetter N."/>
            <person name="King M."/>
            <person name="Knapp S.J."/>
            <person name="Lai Z."/>
            <person name="Le Paslier M.C."/>
            <person name="Lippi Y."/>
            <person name="Lorenzon L."/>
            <person name="Mandel J.R."/>
            <person name="Marage G."/>
            <person name="Marchand G."/>
            <person name="Marquand E."/>
            <person name="Bret-Mestries E."/>
            <person name="Morien E."/>
            <person name="Nambeesan S."/>
            <person name="Nguyen T."/>
            <person name="Pegot-Espagnet P."/>
            <person name="Pouilly N."/>
            <person name="Raftis F."/>
            <person name="Sallet E."/>
            <person name="Schiex T."/>
            <person name="Thomas J."/>
            <person name="Vandecasteele C."/>
            <person name="Vares D."/>
            <person name="Vear F."/>
            <person name="Vautrin S."/>
            <person name="Crespi M."/>
            <person name="Mangin B."/>
            <person name="Burke J.M."/>
            <person name="Salse J."/>
            <person name="Munos S."/>
            <person name="Vincourt P."/>
            <person name="Rieseberg L.H."/>
            <person name="Langlade N.B."/>
        </authorList>
    </citation>
    <scope>NUCLEOTIDE SEQUENCE</scope>
    <source>
        <tissue evidence="2">Leaves</tissue>
    </source>
</reference>